<evidence type="ECO:0000259" key="5">
    <source>
        <dbReference type="Pfam" id="PF20703"/>
    </source>
</evidence>
<feature type="repeat" description="WD" evidence="3">
    <location>
        <begin position="957"/>
        <end position="991"/>
    </location>
</feature>
<dbReference type="SMART" id="SM00320">
    <property type="entry name" value="WD40"/>
    <property type="match status" value="14"/>
</dbReference>
<feature type="signal peptide" evidence="4">
    <location>
        <begin position="1"/>
        <end position="25"/>
    </location>
</feature>
<dbReference type="PRINTS" id="PR00320">
    <property type="entry name" value="GPROTEINBRPT"/>
</dbReference>
<feature type="domain" description="Novel STAND NTPase 1" evidence="5">
    <location>
        <begin position="212"/>
        <end position="632"/>
    </location>
</feature>
<proteinExistence type="predicted"/>
<sequence>MLRWSPTTLLCVLCGGAFGPLVATALGAAGAGVAAAAIEAAASVGGNLLADVISTGIDRLRGGGHEAGQVEAEIERLVGEILEAGGDRALELRSEIASMVRTLGATGAALEEAVRSGDRELQELLTGAMTGLGEEFAEFRFLLDEVGEVLAAIQEELNEQGAAHRQMVDMLRRQNTDLRMMRETVTVIERRVRADDGAHPPDDSVRWPDGSPYRGLAPFEEDDGEIFYGRDLVTAELVGRLGERLAGPSLVIVNGPSGVGKSSLVRAGLLPALARGSLSPQSAAWPRVAITPARSPLLELATHLATRAGTDAALARESLAGHPGHAHLLARQAVLAEANRRGIPAASATRHRLVLVVDQFEEIFAPRVEESERSAFVAALRAMAGTPYGPAEQPPAVVLIALRSDFLGRCAAYPALREALSNGNFVVGPMEEPELRQAIVGPAMAAGLRIDPGLTEMILADLRSSAAPGAYEAGALPWLSQAMLVTWRHREGDRLTAHGYARSGGVRGAIQTSAEDVYDSLTGAGPEIAGDLFHALTDVSGDLRLSRRERLRTDLYAGRPEAERGDVDAVLEAFAAQRLLVLSEDSVQISHDELLRSWSRLRDWLEPDVTVAAVYGRLLKRAAEWDGKGRNSSYLYRGVELVAVQEARVTWATDPARYPVTADPLDFVTASEYAALRTARRRRAVLATLAGLTVVALIAAVTAVSAAGDANHQRALAVSRQLAAQSETVERTDPVTSALLATAAWRTAHTDDARYAMLNLLQEPDRGAFTGHDGPVDSVAFSPDGSTLATGGADGTARLWNVATRRQSGAPLAAKDGAVSTVAFSPRGRTLATVHLGPTGGVRLWDTASRRQVGPPIATGHGVVRSVTFSPDGRTIATAGDDGTVRLWDVATHRQVGAPLIAHRGTMAFSPDGRTLATGDSAGTVRLWNLATHHRTGRPITVRPAAVPGSLFRPEGIEAVAFSPDGRTLATGGADRTARLWDVAARRQIGEPLVTGGVFVNAVAFSPDGRTLATGGTDDTVRLWDVATQRQTGSPLTGHTGDVKAVAFSPDGRGLATASADQTARLWDVSVHRQTGAPLTGHGNAVYSVAYGRDGNVLATASEDRTARLWDTRTHRQVGAPLTSPTGFFYDVALSPDGRTLATGDSEGVARLWDVTAHRLTDSFVAGPDKSVENVVFSPDGRRLAATDGDGTARLWDVTTHAVVLVLVGGAGVDVIAFSRDGRLLATGDADGAVRLWDARTGHRIGTPFTGHNGPVGAVAFSPDARTLATVGRDGTARLWDVATHRQIGAPLIGHDEQADAVPSGPAGRTIPTGHRLDVFGLAFSPDGRTFATAGSDGRARLWDTATHDQLGAPLIGHSGSVTDVAFSPGGGVLATAGADGTARLWDVSAPGDPPASLCAVAGRSLTRAEWDRYVPGQSFQHVCG</sequence>
<dbReference type="Gene3D" id="2.130.10.10">
    <property type="entry name" value="YVTN repeat-like/Quinoprotein amine dehydrogenase"/>
    <property type="match status" value="5"/>
</dbReference>
<organism evidence="6 7">
    <name type="scientific">Actinoallomurus iriomotensis</name>
    <dbReference type="NCBI Taxonomy" id="478107"/>
    <lineage>
        <taxon>Bacteria</taxon>
        <taxon>Bacillati</taxon>
        <taxon>Actinomycetota</taxon>
        <taxon>Actinomycetes</taxon>
        <taxon>Streptosporangiales</taxon>
        <taxon>Thermomonosporaceae</taxon>
        <taxon>Actinoallomurus</taxon>
    </lineage>
</organism>
<feature type="repeat" description="WD" evidence="3">
    <location>
        <begin position="1036"/>
        <end position="1077"/>
    </location>
</feature>
<dbReference type="PROSITE" id="PS50294">
    <property type="entry name" value="WD_REPEATS_REGION"/>
    <property type="match status" value="12"/>
</dbReference>
<evidence type="ECO:0000256" key="4">
    <source>
        <dbReference type="SAM" id="SignalP"/>
    </source>
</evidence>
<evidence type="ECO:0000313" key="7">
    <source>
        <dbReference type="Proteomes" id="UP001165074"/>
    </source>
</evidence>
<dbReference type="Pfam" id="PF20703">
    <property type="entry name" value="nSTAND1"/>
    <property type="match status" value="1"/>
</dbReference>
<feature type="repeat" description="WD" evidence="3">
    <location>
        <begin position="1312"/>
        <end position="1353"/>
    </location>
</feature>
<dbReference type="PROSITE" id="PS00678">
    <property type="entry name" value="WD_REPEATS_1"/>
    <property type="match status" value="10"/>
</dbReference>
<feature type="repeat" description="WD" evidence="3">
    <location>
        <begin position="1000"/>
        <end position="1034"/>
    </location>
</feature>
<dbReference type="SUPFAM" id="SSF52540">
    <property type="entry name" value="P-loop containing nucleoside triphosphate hydrolases"/>
    <property type="match status" value="1"/>
</dbReference>
<name>A0A9W6RVH1_9ACTN</name>
<dbReference type="InterPro" id="IPR020472">
    <property type="entry name" value="WD40_PAC1"/>
</dbReference>
<keyword evidence="7" id="KW-1185">Reference proteome</keyword>
<dbReference type="InterPro" id="IPR001680">
    <property type="entry name" value="WD40_rpt"/>
</dbReference>
<dbReference type="Pfam" id="PF00400">
    <property type="entry name" value="WD40"/>
    <property type="match status" value="13"/>
</dbReference>
<feature type="repeat" description="WD" evidence="3">
    <location>
        <begin position="1079"/>
        <end position="1120"/>
    </location>
</feature>
<feature type="repeat" description="WD" evidence="3">
    <location>
        <begin position="906"/>
        <end position="938"/>
    </location>
</feature>
<accession>A0A9W6RVH1</accession>
<dbReference type="InterPro" id="IPR019775">
    <property type="entry name" value="WD40_repeat_CS"/>
</dbReference>
<gene>
    <name evidence="6" type="ORF">Airi02_002360</name>
</gene>
<feature type="chain" id="PRO_5040860007" description="Novel STAND NTPase 1 domain-containing protein" evidence="4">
    <location>
        <begin position="26"/>
        <end position="1425"/>
    </location>
</feature>
<protein>
    <recommendedName>
        <fullName evidence="5">Novel STAND NTPase 1 domain-containing protein</fullName>
    </recommendedName>
</protein>
<dbReference type="SUPFAM" id="SSF50998">
    <property type="entry name" value="Quinoprotein alcohol dehydrogenase-like"/>
    <property type="match status" value="2"/>
</dbReference>
<dbReference type="InterPro" id="IPR027417">
    <property type="entry name" value="P-loop_NTPase"/>
</dbReference>
<dbReference type="PANTHER" id="PTHR19879">
    <property type="entry name" value="TRANSCRIPTION INITIATION FACTOR TFIID"/>
    <property type="match status" value="1"/>
</dbReference>
<feature type="repeat" description="WD" evidence="3">
    <location>
        <begin position="857"/>
        <end position="898"/>
    </location>
</feature>
<keyword evidence="4" id="KW-0732">Signal</keyword>
<evidence type="ECO:0000256" key="1">
    <source>
        <dbReference type="ARBA" id="ARBA00022574"/>
    </source>
</evidence>
<dbReference type="InterPro" id="IPR049052">
    <property type="entry name" value="nSTAND1"/>
</dbReference>
<feature type="repeat" description="WD" evidence="3">
    <location>
        <begin position="1249"/>
        <end position="1290"/>
    </location>
</feature>
<feature type="repeat" description="WD" evidence="3">
    <location>
        <begin position="1122"/>
        <end position="1163"/>
    </location>
</feature>
<dbReference type="InterPro" id="IPR015943">
    <property type="entry name" value="WD40/YVTN_repeat-like_dom_sf"/>
</dbReference>
<dbReference type="Proteomes" id="UP001165074">
    <property type="component" value="Unassembled WGS sequence"/>
</dbReference>
<feature type="repeat" description="WD" evidence="3">
    <location>
        <begin position="1213"/>
        <end position="1247"/>
    </location>
</feature>
<feature type="repeat" description="WD" evidence="3">
    <location>
        <begin position="1165"/>
        <end position="1206"/>
    </location>
</feature>
<keyword evidence="1 3" id="KW-0853">WD repeat</keyword>
<evidence type="ECO:0000256" key="2">
    <source>
        <dbReference type="ARBA" id="ARBA00022737"/>
    </source>
</evidence>
<dbReference type="InterPro" id="IPR011047">
    <property type="entry name" value="Quinoprotein_ADH-like_sf"/>
</dbReference>
<reference evidence="6" key="1">
    <citation type="submission" date="2023-03" db="EMBL/GenBank/DDBJ databases">
        <title>Actinoallomurus iriomotensis NBRC 103684.</title>
        <authorList>
            <person name="Ichikawa N."/>
            <person name="Sato H."/>
            <person name="Tonouchi N."/>
        </authorList>
    </citation>
    <scope>NUCLEOTIDE SEQUENCE</scope>
    <source>
        <strain evidence="6">NBRC 103684</strain>
    </source>
</reference>
<comment type="caution">
    <text evidence="6">The sequence shown here is derived from an EMBL/GenBank/DDBJ whole genome shotgun (WGS) entry which is preliminary data.</text>
</comment>
<dbReference type="PANTHER" id="PTHR19879:SF9">
    <property type="entry name" value="TRANSCRIPTION INITIATION FACTOR TFIID SUBUNIT 5"/>
    <property type="match status" value="1"/>
</dbReference>
<feature type="repeat" description="WD" evidence="3">
    <location>
        <begin position="1355"/>
        <end position="1389"/>
    </location>
</feature>
<dbReference type="PROSITE" id="PS50082">
    <property type="entry name" value="WD_REPEATS_2"/>
    <property type="match status" value="13"/>
</dbReference>
<dbReference type="EMBL" id="BSTK01000001">
    <property type="protein sequence ID" value="GLY82304.1"/>
    <property type="molecule type" value="Genomic_DNA"/>
</dbReference>
<keyword evidence="2" id="KW-0677">Repeat</keyword>
<evidence type="ECO:0000256" key="3">
    <source>
        <dbReference type="PROSITE-ProRule" id="PRU00221"/>
    </source>
</evidence>
<feature type="repeat" description="WD" evidence="3">
    <location>
        <begin position="769"/>
        <end position="810"/>
    </location>
</feature>
<dbReference type="CDD" id="cd00200">
    <property type="entry name" value="WD40"/>
    <property type="match status" value="2"/>
</dbReference>
<evidence type="ECO:0000313" key="6">
    <source>
        <dbReference type="EMBL" id="GLY82304.1"/>
    </source>
</evidence>